<evidence type="ECO:0000256" key="1">
    <source>
        <dbReference type="ARBA" id="ARBA00009320"/>
    </source>
</evidence>
<dbReference type="Pfam" id="PF01063">
    <property type="entry name" value="Aminotran_4"/>
    <property type="match status" value="1"/>
</dbReference>
<keyword evidence="3" id="KW-1185">Reference proteome</keyword>
<dbReference type="InterPro" id="IPR001544">
    <property type="entry name" value="Aminotrans_IV"/>
</dbReference>
<organism evidence="2 3">
    <name type="scientific">Cellulomonas denverensis</name>
    <dbReference type="NCBI Taxonomy" id="264297"/>
    <lineage>
        <taxon>Bacteria</taxon>
        <taxon>Bacillati</taxon>
        <taxon>Actinomycetota</taxon>
        <taxon>Actinomycetes</taxon>
        <taxon>Micrococcales</taxon>
        <taxon>Cellulomonadaceae</taxon>
        <taxon>Cellulomonas</taxon>
    </lineage>
</organism>
<keyword evidence="2" id="KW-0808">Transferase</keyword>
<reference evidence="2 3" key="1">
    <citation type="submission" date="2020-04" db="EMBL/GenBank/DDBJ databases">
        <title>MicrobeNet Type strains.</title>
        <authorList>
            <person name="Nicholson A.C."/>
        </authorList>
    </citation>
    <scope>NUCLEOTIDE SEQUENCE [LARGE SCALE GENOMIC DNA]</scope>
    <source>
        <strain evidence="2 3">ATCC BAA-788</strain>
    </source>
</reference>
<dbReference type="GO" id="GO:0008483">
    <property type="term" value="F:transaminase activity"/>
    <property type="evidence" value="ECO:0007669"/>
    <property type="project" value="UniProtKB-KW"/>
</dbReference>
<comment type="caution">
    <text evidence="2">The sequence shown here is derived from an EMBL/GenBank/DDBJ whole genome shotgun (WGS) entry which is preliminary data.</text>
</comment>
<name>A0A7X6KT46_9CELL</name>
<dbReference type="InterPro" id="IPR043131">
    <property type="entry name" value="BCAT-like_N"/>
</dbReference>
<gene>
    <name evidence="2" type="ORF">HGA03_04000</name>
</gene>
<dbReference type="InterPro" id="IPR043132">
    <property type="entry name" value="BCAT-like_C"/>
</dbReference>
<evidence type="ECO:0000313" key="2">
    <source>
        <dbReference type="EMBL" id="NKY21822.1"/>
    </source>
</evidence>
<dbReference type="SUPFAM" id="SSF56752">
    <property type="entry name" value="D-aminoacid aminotransferase-like PLP-dependent enzymes"/>
    <property type="match status" value="1"/>
</dbReference>
<proteinExistence type="inferred from homology"/>
<protein>
    <submittedName>
        <fullName evidence="2">Aminotransferase IV</fullName>
    </submittedName>
</protein>
<accession>A0A7X6KT46</accession>
<dbReference type="Proteomes" id="UP000581206">
    <property type="component" value="Unassembled WGS sequence"/>
</dbReference>
<dbReference type="Gene3D" id="3.20.10.10">
    <property type="entry name" value="D-amino Acid Aminotransferase, subunit A, domain 2"/>
    <property type="match status" value="1"/>
</dbReference>
<dbReference type="GO" id="GO:0005829">
    <property type="term" value="C:cytosol"/>
    <property type="evidence" value="ECO:0007669"/>
    <property type="project" value="TreeGrafter"/>
</dbReference>
<dbReference type="AlphaFoldDB" id="A0A7X6KT46"/>
<dbReference type="EMBL" id="JAAXOX010000002">
    <property type="protein sequence ID" value="NKY21822.1"/>
    <property type="molecule type" value="Genomic_DNA"/>
</dbReference>
<dbReference type="Gene3D" id="3.30.470.10">
    <property type="match status" value="1"/>
</dbReference>
<dbReference type="PANTHER" id="PTHR42743">
    <property type="entry name" value="AMINO-ACID AMINOTRANSFERASE"/>
    <property type="match status" value="1"/>
</dbReference>
<evidence type="ECO:0000313" key="3">
    <source>
        <dbReference type="Proteomes" id="UP000581206"/>
    </source>
</evidence>
<dbReference type="GO" id="GO:0046394">
    <property type="term" value="P:carboxylic acid biosynthetic process"/>
    <property type="evidence" value="ECO:0007669"/>
    <property type="project" value="UniProtKB-ARBA"/>
</dbReference>
<sequence>MRVWADGRLIDPGDPVYPATDPVPVHGLGLFETCAVVDGVVLDLDRHLARLARSADALGLTVGDVRSGVDAVLGPGIGRVRITVGSPRGPVVVGAALDPRPDPAAHRSRWVRNERSPLTGHKSTAYAADALALADARAHGADEALLADTRGRLSEGATSNVWVEVDGEVLTPSLACGCLPGIMRARVLEWSAAAGLPVREAELPWSVLDRVSAGEAGLAVSNALRGLVPVVALDGVPVAGTPVLARVRELVERSRVRR</sequence>
<dbReference type="InterPro" id="IPR050571">
    <property type="entry name" value="Class-IV_PLP-Dep_Aminotrnsfr"/>
</dbReference>
<dbReference type="RefSeq" id="WP_168628959.1">
    <property type="nucleotide sequence ID" value="NZ_BONL01000002.1"/>
</dbReference>
<keyword evidence="2" id="KW-0032">Aminotransferase</keyword>
<comment type="similarity">
    <text evidence="1">Belongs to the class-IV pyridoxal-phosphate-dependent aminotransferase family.</text>
</comment>
<dbReference type="PANTHER" id="PTHR42743:SF11">
    <property type="entry name" value="AMINODEOXYCHORISMATE LYASE"/>
    <property type="match status" value="1"/>
</dbReference>
<dbReference type="InterPro" id="IPR036038">
    <property type="entry name" value="Aminotransferase-like"/>
</dbReference>